<evidence type="ECO:0000256" key="1">
    <source>
        <dbReference type="SAM" id="MobiDB-lite"/>
    </source>
</evidence>
<organism evidence="2 3">
    <name type="scientific">Araneus ventricosus</name>
    <name type="common">Orbweaver spider</name>
    <name type="synonym">Epeira ventricosa</name>
    <dbReference type="NCBI Taxonomy" id="182803"/>
    <lineage>
        <taxon>Eukaryota</taxon>
        <taxon>Metazoa</taxon>
        <taxon>Ecdysozoa</taxon>
        <taxon>Arthropoda</taxon>
        <taxon>Chelicerata</taxon>
        <taxon>Arachnida</taxon>
        <taxon>Araneae</taxon>
        <taxon>Araneomorphae</taxon>
        <taxon>Entelegynae</taxon>
        <taxon>Araneoidea</taxon>
        <taxon>Araneidae</taxon>
        <taxon>Araneus</taxon>
    </lineage>
</organism>
<gene>
    <name evidence="2" type="ORF">AVEN_187024_1</name>
</gene>
<proteinExistence type="predicted"/>
<comment type="caution">
    <text evidence="2">The sequence shown here is derived from an EMBL/GenBank/DDBJ whole genome shotgun (WGS) entry which is preliminary data.</text>
</comment>
<keyword evidence="3" id="KW-1185">Reference proteome</keyword>
<dbReference type="Proteomes" id="UP000499080">
    <property type="component" value="Unassembled WGS sequence"/>
</dbReference>
<protein>
    <submittedName>
        <fullName evidence="2">Uncharacterized protein</fullName>
    </submittedName>
</protein>
<reference evidence="2 3" key="1">
    <citation type="journal article" date="2019" name="Sci. Rep.">
        <title>Orb-weaving spider Araneus ventricosus genome elucidates the spidroin gene catalogue.</title>
        <authorList>
            <person name="Kono N."/>
            <person name="Nakamura H."/>
            <person name="Ohtoshi R."/>
            <person name="Moran D.A.P."/>
            <person name="Shinohara A."/>
            <person name="Yoshida Y."/>
            <person name="Fujiwara M."/>
            <person name="Mori M."/>
            <person name="Tomita M."/>
            <person name="Arakawa K."/>
        </authorList>
    </citation>
    <scope>NUCLEOTIDE SEQUENCE [LARGE SCALE GENOMIC DNA]</scope>
</reference>
<dbReference type="AlphaFoldDB" id="A0A4Y2HBE5"/>
<dbReference type="EMBL" id="BGPR01001827">
    <property type="protein sequence ID" value="GBM62613.1"/>
    <property type="molecule type" value="Genomic_DNA"/>
</dbReference>
<evidence type="ECO:0000313" key="3">
    <source>
        <dbReference type="Proteomes" id="UP000499080"/>
    </source>
</evidence>
<feature type="region of interest" description="Disordered" evidence="1">
    <location>
        <begin position="1"/>
        <end position="23"/>
    </location>
</feature>
<sequence>MSNDPVLKHQKQFPSSNGGHPEREMNIHFCCDVTRTLILTSEQDARIQFRSFWAFEFRVFRIQGKSPPCALPSWEKRKISEINWSKFPLASGNDRLHQITLQRW</sequence>
<accession>A0A4Y2HBE5</accession>
<evidence type="ECO:0000313" key="2">
    <source>
        <dbReference type="EMBL" id="GBM62613.1"/>
    </source>
</evidence>
<name>A0A4Y2HBE5_ARAVE</name>